<evidence type="ECO:0000259" key="1">
    <source>
        <dbReference type="Pfam" id="PF07727"/>
    </source>
</evidence>
<comment type="caution">
    <text evidence="2">The sequence shown here is derived from an EMBL/GenBank/DDBJ whole genome shotgun (WGS) entry which is preliminary data.</text>
</comment>
<organism evidence="2 3">
    <name type="scientific">Austropuccinia psidii MF-1</name>
    <dbReference type="NCBI Taxonomy" id="1389203"/>
    <lineage>
        <taxon>Eukaryota</taxon>
        <taxon>Fungi</taxon>
        <taxon>Dikarya</taxon>
        <taxon>Basidiomycota</taxon>
        <taxon>Pucciniomycotina</taxon>
        <taxon>Pucciniomycetes</taxon>
        <taxon>Pucciniales</taxon>
        <taxon>Sphaerophragmiaceae</taxon>
        <taxon>Austropuccinia</taxon>
    </lineage>
</organism>
<protein>
    <recommendedName>
        <fullName evidence="1">Reverse transcriptase Ty1/copia-type domain-containing protein</fullName>
    </recommendedName>
</protein>
<dbReference type="AlphaFoldDB" id="A0A9Q3GDJ0"/>
<feature type="domain" description="Reverse transcriptase Ty1/copia-type" evidence="1">
    <location>
        <begin position="146"/>
        <end position="197"/>
    </location>
</feature>
<accession>A0A9Q3GDJ0</accession>
<dbReference type="Pfam" id="PF07727">
    <property type="entry name" value="RVT_2"/>
    <property type="match status" value="1"/>
</dbReference>
<evidence type="ECO:0000313" key="3">
    <source>
        <dbReference type="Proteomes" id="UP000765509"/>
    </source>
</evidence>
<gene>
    <name evidence="2" type="ORF">O181_001937</name>
</gene>
<evidence type="ECO:0000313" key="2">
    <source>
        <dbReference type="EMBL" id="MBW0462222.1"/>
    </source>
</evidence>
<sequence length="197" mass="22302">MEKDLSPPKQGSLDLLFHNDPYSPSDLSALLPSNLTSESRNDSLTLSSIETENIPNNSSSIPFPDLPKHKGYAWVPDTFNPNQNEIIGNIHSTNIINNSRKKNHSINSVRSLNSNSKTYLQAIHSPKNDFWIDAIKYELNNMTTHQVWTPSNHPSHLRPLTTTWVFKKKTDENGNLTKFKAQLCVRGFNQKEGIGYD</sequence>
<dbReference type="OrthoDB" id="2517917at2759"/>
<dbReference type="EMBL" id="AVOT02000306">
    <property type="protein sequence ID" value="MBW0462222.1"/>
    <property type="molecule type" value="Genomic_DNA"/>
</dbReference>
<proteinExistence type="predicted"/>
<reference evidence="2" key="1">
    <citation type="submission" date="2021-03" db="EMBL/GenBank/DDBJ databases">
        <title>Draft genome sequence of rust myrtle Austropuccinia psidii MF-1, a brazilian biotype.</title>
        <authorList>
            <person name="Quecine M.C."/>
            <person name="Pachon D.M.R."/>
            <person name="Bonatelli M.L."/>
            <person name="Correr F.H."/>
            <person name="Franceschini L.M."/>
            <person name="Leite T.F."/>
            <person name="Margarido G.R.A."/>
            <person name="Almeida C.A."/>
            <person name="Ferrarezi J.A."/>
            <person name="Labate C.A."/>
        </authorList>
    </citation>
    <scope>NUCLEOTIDE SEQUENCE</scope>
    <source>
        <strain evidence="2">MF-1</strain>
    </source>
</reference>
<dbReference type="Proteomes" id="UP000765509">
    <property type="component" value="Unassembled WGS sequence"/>
</dbReference>
<name>A0A9Q3GDJ0_9BASI</name>
<keyword evidence="3" id="KW-1185">Reference proteome</keyword>
<dbReference type="InterPro" id="IPR013103">
    <property type="entry name" value="RVT_2"/>
</dbReference>